<proteinExistence type="predicted"/>
<reference evidence="3 4" key="1">
    <citation type="submission" date="2021-04" db="EMBL/GenBank/DDBJ databases">
        <authorList>
            <person name="Bliznina A."/>
        </authorList>
    </citation>
    <scope>NUCLEOTIDE SEQUENCE [LARGE SCALE GENOMIC DNA]</scope>
</reference>
<organism evidence="3 4">
    <name type="scientific">Oikopleura dioica</name>
    <name type="common">Tunicate</name>
    <dbReference type="NCBI Taxonomy" id="34765"/>
    <lineage>
        <taxon>Eukaryota</taxon>
        <taxon>Metazoa</taxon>
        <taxon>Chordata</taxon>
        <taxon>Tunicata</taxon>
        <taxon>Appendicularia</taxon>
        <taxon>Copelata</taxon>
        <taxon>Oikopleuridae</taxon>
        <taxon>Oikopleura</taxon>
    </lineage>
</organism>
<feature type="coiled-coil region" evidence="1">
    <location>
        <begin position="53"/>
        <end position="108"/>
    </location>
</feature>
<evidence type="ECO:0000256" key="1">
    <source>
        <dbReference type="SAM" id="Coils"/>
    </source>
</evidence>
<dbReference type="EMBL" id="OU015566">
    <property type="protein sequence ID" value="CAG5104501.1"/>
    <property type="molecule type" value="Genomic_DNA"/>
</dbReference>
<accession>A0ABN7SMG0</accession>
<evidence type="ECO:0000313" key="3">
    <source>
        <dbReference type="EMBL" id="CAG5104501.1"/>
    </source>
</evidence>
<dbReference type="Proteomes" id="UP001158576">
    <property type="component" value="Chromosome 1"/>
</dbReference>
<keyword evidence="1" id="KW-0175">Coiled coil</keyword>
<protein>
    <submittedName>
        <fullName evidence="3">Oidioi.mRNA.OKI2018_I69.chr1.g1284.t1.cds</fullName>
    </submittedName>
</protein>
<evidence type="ECO:0000259" key="2">
    <source>
        <dbReference type="PROSITE" id="PS50222"/>
    </source>
</evidence>
<dbReference type="PROSITE" id="PS50222">
    <property type="entry name" value="EF_HAND_2"/>
    <property type="match status" value="1"/>
</dbReference>
<dbReference type="SUPFAM" id="SSF47473">
    <property type="entry name" value="EF-hand"/>
    <property type="match status" value="1"/>
</dbReference>
<evidence type="ECO:0000313" key="4">
    <source>
        <dbReference type="Proteomes" id="UP001158576"/>
    </source>
</evidence>
<name>A0ABN7SMG0_OIKDI</name>
<feature type="domain" description="EF-hand" evidence="2">
    <location>
        <begin position="20"/>
        <end position="40"/>
    </location>
</feature>
<gene>
    <name evidence="3" type="ORF">OKIOD_LOCUS10049</name>
</gene>
<sequence length="131" mass="15506">MSTEEEKFVEALSIYTKKFNKNGIVTNEEFVAILRSFGLDFNEAEAKMLQKYFEEAHKRREKFEDEKRRLKELEDEKRKLKAEAEEWKEKADAELEAMKKEVEAAKEEFVAVHQWYHLLMAELGLAEANPC</sequence>
<dbReference type="InterPro" id="IPR002048">
    <property type="entry name" value="EF_hand_dom"/>
</dbReference>
<keyword evidence="4" id="KW-1185">Reference proteome</keyword>
<dbReference type="InterPro" id="IPR011992">
    <property type="entry name" value="EF-hand-dom_pair"/>
</dbReference>